<sequence length="371" mass="43835">MGYLVGILYCFLWYTSILAGYSCLYCPILPVLLVSNKLYRYWTDIIFTFWQAYPTVLLHLLCNCEIEVTGDAIRSGEMSILIMNHRTRTDWNFLWPALFHSTGGISKFQHSTKFLLKDAIRHVPGPGWVMQLTSSIFIKRCWHMDKIIFEKFCYYVSMISYKCSILIFPEGTDFTEETKKKSDSYAIKNNLQKYEYLLHPRTRGFAFIASKLLEKNCLDAIYDLTLIYPDIIPQNEKLLLEGNFPKQVKIHIVRYPTSVLSKSQEELSRFLEDRWMEKKNPQKYYTTQNFLPGPKLRKGSNFLLLFAFIFWTLLPSLTIFLLIFNSIFRQILFIHTILLIIVSFFTPGFQYVEVFMYDIKKYFLEPGKLDR</sequence>
<accession>A0ABD2P173</accession>
<proteinExistence type="inferred from homology"/>
<dbReference type="Pfam" id="PF16076">
    <property type="entry name" value="Acyltransf_C"/>
    <property type="match status" value="1"/>
</dbReference>
<reference evidence="6 7" key="1">
    <citation type="journal article" date="2021" name="BMC Biol.">
        <title>Horizontally acquired antibacterial genes associated with adaptive radiation of ladybird beetles.</title>
        <authorList>
            <person name="Li H.S."/>
            <person name="Tang X.F."/>
            <person name="Huang Y.H."/>
            <person name="Xu Z.Y."/>
            <person name="Chen M.L."/>
            <person name="Du X.Y."/>
            <person name="Qiu B.Y."/>
            <person name="Chen P.T."/>
            <person name="Zhang W."/>
            <person name="Slipinski A."/>
            <person name="Escalona H.E."/>
            <person name="Waterhouse R.M."/>
            <person name="Zwick A."/>
            <person name="Pang H."/>
        </authorList>
    </citation>
    <scope>NUCLEOTIDE SEQUENCE [LARGE SCALE GENOMIC DNA]</scope>
    <source>
        <strain evidence="6">SYSU2018</strain>
    </source>
</reference>
<dbReference type="GO" id="GO:0016746">
    <property type="term" value="F:acyltransferase activity"/>
    <property type="evidence" value="ECO:0007669"/>
    <property type="project" value="UniProtKB-KW"/>
</dbReference>
<dbReference type="InterPro" id="IPR032098">
    <property type="entry name" value="Acyltransf_C"/>
</dbReference>
<dbReference type="PANTHER" id="PTHR10983:SF16">
    <property type="entry name" value="LYSOCARDIOLIPIN ACYLTRANSFERASE 1"/>
    <property type="match status" value="1"/>
</dbReference>
<evidence type="ECO:0000256" key="2">
    <source>
        <dbReference type="ARBA" id="ARBA00022679"/>
    </source>
</evidence>
<evidence type="ECO:0000256" key="3">
    <source>
        <dbReference type="ARBA" id="ARBA00023315"/>
    </source>
</evidence>
<dbReference type="SMART" id="SM00563">
    <property type="entry name" value="PlsC"/>
    <property type="match status" value="1"/>
</dbReference>
<comment type="caution">
    <text evidence="6">The sequence shown here is derived from an EMBL/GenBank/DDBJ whole genome shotgun (WGS) entry which is preliminary data.</text>
</comment>
<dbReference type="EMBL" id="JABFTP020000165">
    <property type="protein sequence ID" value="KAL3284654.1"/>
    <property type="molecule type" value="Genomic_DNA"/>
</dbReference>
<dbReference type="InterPro" id="IPR002123">
    <property type="entry name" value="Plipid/glycerol_acylTrfase"/>
</dbReference>
<evidence type="ECO:0000256" key="1">
    <source>
        <dbReference type="ARBA" id="ARBA00008655"/>
    </source>
</evidence>
<dbReference type="SUPFAM" id="SSF69593">
    <property type="entry name" value="Glycerol-3-phosphate (1)-acyltransferase"/>
    <property type="match status" value="1"/>
</dbReference>
<evidence type="ECO:0000259" key="5">
    <source>
        <dbReference type="SMART" id="SM00563"/>
    </source>
</evidence>
<dbReference type="AlphaFoldDB" id="A0ABD2P173"/>
<dbReference type="PANTHER" id="PTHR10983">
    <property type="entry name" value="1-ACYLGLYCEROL-3-PHOSPHATE ACYLTRANSFERASE-RELATED"/>
    <property type="match status" value="1"/>
</dbReference>
<organism evidence="6 7">
    <name type="scientific">Cryptolaemus montrouzieri</name>
    <dbReference type="NCBI Taxonomy" id="559131"/>
    <lineage>
        <taxon>Eukaryota</taxon>
        <taxon>Metazoa</taxon>
        <taxon>Ecdysozoa</taxon>
        <taxon>Arthropoda</taxon>
        <taxon>Hexapoda</taxon>
        <taxon>Insecta</taxon>
        <taxon>Pterygota</taxon>
        <taxon>Neoptera</taxon>
        <taxon>Endopterygota</taxon>
        <taxon>Coleoptera</taxon>
        <taxon>Polyphaga</taxon>
        <taxon>Cucujiformia</taxon>
        <taxon>Coccinelloidea</taxon>
        <taxon>Coccinellidae</taxon>
        <taxon>Scymninae</taxon>
        <taxon>Scymnini</taxon>
        <taxon>Cryptolaemus</taxon>
    </lineage>
</organism>
<keyword evidence="3" id="KW-0012">Acyltransferase</keyword>
<keyword evidence="4" id="KW-1133">Transmembrane helix</keyword>
<feature type="domain" description="Phospholipid/glycerol acyltransferase" evidence="5">
    <location>
        <begin position="79"/>
        <end position="206"/>
    </location>
</feature>
<feature type="transmembrane region" description="Helical" evidence="4">
    <location>
        <begin position="6"/>
        <end position="33"/>
    </location>
</feature>
<dbReference type="Pfam" id="PF01553">
    <property type="entry name" value="Acyltransferase"/>
    <property type="match status" value="1"/>
</dbReference>
<evidence type="ECO:0000313" key="7">
    <source>
        <dbReference type="Proteomes" id="UP001516400"/>
    </source>
</evidence>
<feature type="transmembrane region" description="Helical" evidence="4">
    <location>
        <begin position="302"/>
        <end position="324"/>
    </location>
</feature>
<feature type="transmembrane region" description="Helical" evidence="4">
    <location>
        <begin position="330"/>
        <end position="352"/>
    </location>
</feature>
<protein>
    <recommendedName>
        <fullName evidence="5">Phospholipid/glycerol acyltransferase domain-containing protein</fullName>
    </recommendedName>
</protein>
<dbReference type="Proteomes" id="UP001516400">
    <property type="component" value="Unassembled WGS sequence"/>
</dbReference>
<name>A0ABD2P173_9CUCU</name>
<gene>
    <name evidence="6" type="ORF">HHI36_018808</name>
</gene>
<keyword evidence="4" id="KW-0472">Membrane</keyword>
<keyword evidence="4" id="KW-0812">Transmembrane</keyword>
<evidence type="ECO:0000313" key="6">
    <source>
        <dbReference type="EMBL" id="KAL3284654.1"/>
    </source>
</evidence>
<evidence type="ECO:0000256" key="4">
    <source>
        <dbReference type="SAM" id="Phobius"/>
    </source>
</evidence>
<keyword evidence="2" id="KW-0808">Transferase</keyword>
<dbReference type="CDD" id="cd07990">
    <property type="entry name" value="LPLAT_LCLAT1-like"/>
    <property type="match status" value="1"/>
</dbReference>
<comment type="similarity">
    <text evidence="1">Belongs to the 1-acyl-sn-glycerol-3-phosphate acyltransferase family.</text>
</comment>
<keyword evidence="7" id="KW-1185">Reference proteome</keyword>